<evidence type="ECO:0000313" key="1">
    <source>
        <dbReference type="EMBL" id="CAG8780722.1"/>
    </source>
</evidence>
<comment type="caution">
    <text evidence="1">The sequence shown here is derived from an EMBL/GenBank/DDBJ whole genome shotgun (WGS) entry which is preliminary data.</text>
</comment>
<organism evidence="1 2">
    <name type="scientific">Dentiscutata erythropus</name>
    <dbReference type="NCBI Taxonomy" id="1348616"/>
    <lineage>
        <taxon>Eukaryota</taxon>
        <taxon>Fungi</taxon>
        <taxon>Fungi incertae sedis</taxon>
        <taxon>Mucoromycota</taxon>
        <taxon>Glomeromycotina</taxon>
        <taxon>Glomeromycetes</taxon>
        <taxon>Diversisporales</taxon>
        <taxon>Gigasporaceae</taxon>
        <taxon>Dentiscutata</taxon>
    </lineage>
</organism>
<dbReference type="Proteomes" id="UP000789405">
    <property type="component" value="Unassembled WGS sequence"/>
</dbReference>
<reference evidence="1" key="1">
    <citation type="submission" date="2021-06" db="EMBL/GenBank/DDBJ databases">
        <authorList>
            <person name="Kallberg Y."/>
            <person name="Tangrot J."/>
            <person name="Rosling A."/>
        </authorList>
    </citation>
    <scope>NUCLEOTIDE SEQUENCE</scope>
    <source>
        <strain evidence="1">MA453B</strain>
    </source>
</reference>
<dbReference type="AlphaFoldDB" id="A0A9N9JG55"/>
<feature type="non-terminal residue" evidence="1">
    <location>
        <position position="1"/>
    </location>
</feature>
<name>A0A9N9JG55_9GLOM</name>
<gene>
    <name evidence="1" type="ORF">DERYTH_LOCUS19615</name>
</gene>
<protein>
    <submittedName>
        <fullName evidence="1">7498_t:CDS:1</fullName>
    </submittedName>
</protein>
<sequence>KSNQTKEIDILNLNNNDKVIEDCYQYGINNEKNINNWYQGDGPIVLIEVPLDIVEKMDTIIEDLLEKQFESKTEQIEKGIDEGVEDYKGEEIVEIGGTVIDEKGINECDNRIGIRKNKHMTVEGRDLNRKDNLESGHDEDVDIVKDEIKRRVEENNHAVSIIHQRYVEDEYKASESNLKCIESDEIKRDNNSDTLRKLWYMCDGEFVGYVSGVEVDIDGVKVV</sequence>
<keyword evidence="2" id="KW-1185">Reference proteome</keyword>
<dbReference type="EMBL" id="CAJVPY010021773">
    <property type="protein sequence ID" value="CAG8780722.1"/>
    <property type="molecule type" value="Genomic_DNA"/>
</dbReference>
<accession>A0A9N9JG55</accession>
<evidence type="ECO:0000313" key="2">
    <source>
        <dbReference type="Proteomes" id="UP000789405"/>
    </source>
</evidence>
<proteinExistence type="predicted"/>